<name>A0ABQ2MWL9_9MICO</name>
<dbReference type="Proteomes" id="UP000638043">
    <property type="component" value="Unassembled WGS sequence"/>
</dbReference>
<evidence type="ECO:0008006" key="3">
    <source>
        <dbReference type="Google" id="ProtNLM"/>
    </source>
</evidence>
<dbReference type="EMBL" id="BMMQ01000001">
    <property type="protein sequence ID" value="GGO59122.1"/>
    <property type="molecule type" value="Genomic_DNA"/>
</dbReference>
<gene>
    <name evidence="1" type="ORF">GCM10010910_01340</name>
</gene>
<evidence type="ECO:0000313" key="2">
    <source>
        <dbReference type="Proteomes" id="UP000638043"/>
    </source>
</evidence>
<proteinExistence type="predicted"/>
<evidence type="ECO:0000313" key="1">
    <source>
        <dbReference type="EMBL" id="GGO59122.1"/>
    </source>
</evidence>
<keyword evidence="2" id="KW-1185">Reference proteome</keyword>
<sequence length="155" mass="16436">MVADGIDIDKADISKLSSDLGRTSEAAWKNLQKAIEVTARNVRDTARENSKGLAHAPAFPYSITYDVGVGYDQSLSQAASSVLTGSISDARSTTLRAEIGPDKNRKQGALGNLIEYGSVNNPPQGIMHGAIYANEDDFERGVNIAIDDALKGLGL</sequence>
<reference evidence="2" key="1">
    <citation type="journal article" date="2019" name="Int. J. Syst. Evol. Microbiol.">
        <title>The Global Catalogue of Microorganisms (GCM) 10K type strain sequencing project: providing services to taxonomists for standard genome sequencing and annotation.</title>
        <authorList>
            <consortium name="The Broad Institute Genomics Platform"/>
            <consortium name="The Broad Institute Genome Sequencing Center for Infectious Disease"/>
            <person name="Wu L."/>
            <person name="Ma J."/>
        </authorList>
    </citation>
    <scope>NUCLEOTIDE SEQUENCE [LARGE SCALE GENOMIC DNA]</scope>
    <source>
        <strain evidence="2">CGMCC 4.7181</strain>
    </source>
</reference>
<accession>A0ABQ2MWL9</accession>
<protein>
    <recommendedName>
        <fullName evidence="3">HK97 gp10 family phage protein</fullName>
    </recommendedName>
</protein>
<organism evidence="1 2">
    <name type="scientific">Microbacterium nanhaiense</name>
    <dbReference type="NCBI Taxonomy" id="1301026"/>
    <lineage>
        <taxon>Bacteria</taxon>
        <taxon>Bacillati</taxon>
        <taxon>Actinomycetota</taxon>
        <taxon>Actinomycetes</taxon>
        <taxon>Micrococcales</taxon>
        <taxon>Microbacteriaceae</taxon>
        <taxon>Microbacterium</taxon>
    </lineage>
</organism>
<comment type="caution">
    <text evidence="1">The sequence shown here is derived from an EMBL/GenBank/DDBJ whole genome shotgun (WGS) entry which is preliminary data.</text>
</comment>